<accession>A0A3L6N7L0</accession>
<evidence type="ECO:0000313" key="3">
    <source>
        <dbReference type="EMBL" id="RKK12869.1"/>
    </source>
</evidence>
<dbReference type="Proteomes" id="UP000270866">
    <property type="component" value="Chromosome 10"/>
</dbReference>
<feature type="compositionally biased region" description="Polar residues" evidence="1">
    <location>
        <begin position="54"/>
        <end position="70"/>
    </location>
</feature>
<evidence type="ECO:0000256" key="2">
    <source>
        <dbReference type="SAM" id="Phobius"/>
    </source>
</evidence>
<keyword evidence="2" id="KW-0472">Membrane</keyword>
<keyword evidence="2" id="KW-0812">Transmembrane</keyword>
<feature type="region of interest" description="Disordered" evidence="1">
    <location>
        <begin position="54"/>
        <end position="74"/>
    </location>
</feature>
<feature type="transmembrane region" description="Helical" evidence="2">
    <location>
        <begin position="88"/>
        <end position="111"/>
    </location>
</feature>
<name>A0A3L6N7L0_FUSOX</name>
<proteinExistence type="predicted"/>
<keyword evidence="2" id="KW-1133">Transmembrane helix</keyword>
<sequence length="130" mass="15006">MDIVEFRFQHRDSPSTPTTDIDHVFAAAVNKRRYFPSEARSPRQEETRIQQKTYNSGDSLVVTDPTTNPPVSGLTMGERTGSRIFHYLWSYVLDMMMVLLMATSSCMFYALKRPGRLPMFLAYEQVMLLD</sequence>
<gene>
    <name evidence="3" type="ORF">BFJ65_g12126</name>
</gene>
<organism evidence="3 4">
    <name type="scientific">Fusarium oxysporum f. sp. cepae</name>
    <dbReference type="NCBI Taxonomy" id="396571"/>
    <lineage>
        <taxon>Eukaryota</taxon>
        <taxon>Fungi</taxon>
        <taxon>Dikarya</taxon>
        <taxon>Ascomycota</taxon>
        <taxon>Pezizomycotina</taxon>
        <taxon>Sordariomycetes</taxon>
        <taxon>Hypocreomycetidae</taxon>
        <taxon>Hypocreales</taxon>
        <taxon>Nectriaceae</taxon>
        <taxon>Fusarium</taxon>
        <taxon>Fusarium oxysporum species complex</taxon>
    </lineage>
</organism>
<evidence type="ECO:0000313" key="4">
    <source>
        <dbReference type="Proteomes" id="UP000270866"/>
    </source>
</evidence>
<dbReference type="EMBL" id="MRCU01000008">
    <property type="protein sequence ID" value="RKK12869.1"/>
    <property type="molecule type" value="Genomic_DNA"/>
</dbReference>
<comment type="caution">
    <text evidence="3">The sequence shown here is derived from an EMBL/GenBank/DDBJ whole genome shotgun (WGS) entry which is preliminary data.</text>
</comment>
<evidence type="ECO:0000256" key="1">
    <source>
        <dbReference type="SAM" id="MobiDB-lite"/>
    </source>
</evidence>
<protein>
    <submittedName>
        <fullName evidence="3">Uncharacterized protein</fullName>
    </submittedName>
</protein>
<reference evidence="3 4" key="1">
    <citation type="journal article" date="2018" name="Sci. Rep.">
        <title>Characterisation of pathogen-specific regions and novel effector candidates in Fusarium oxysporum f. sp. cepae.</title>
        <authorList>
            <person name="Armitage A.D."/>
            <person name="Taylor A."/>
            <person name="Sobczyk M.K."/>
            <person name="Baxter L."/>
            <person name="Greenfield B.P."/>
            <person name="Bates H.J."/>
            <person name="Wilson F."/>
            <person name="Jackson A.C."/>
            <person name="Ott S."/>
            <person name="Harrison R.J."/>
            <person name="Clarkson J.P."/>
        </authorList>
    </citation>
    <scope>NUCLEOTIDE SEQUENCE [LARGE SCALE GENOMIC DNA]</scope>
    <source>
        <strain evidence="3 4">FoC_Fus2</strain>
    </source>
</reference>
<dbReference type="AlphaFoldDB" id="A0A3L6N7L0"/>